<evidence type="ECO:0000256" key="4">
    <source>
        <dbReference type="ARBA" id="ARBA00022989"/>
    </source>
</evidence>
<dbReference type="Proteomes" id="UP000005283">
    <property type="component" value="Unassembled WGS sequence"/>
</dbReference>
<keyword evidence="4 6" id="KW-1133">Transmembrane helix</keyword>
<dbReference type="GO" id="GO:0006885">
    <property type="term" value="P:regulation of pH"/>
    <property type="evidence" value="ECO:0007669"/>
    <property type="project" value="UniProtKB-UniRule"/>
</dbReference>
<feature type="transmembrane region" description="Helical" evidence="6">
    <location>
        <begin position="431"/>
        <end position="448"/>
    </location>
</feature>
<dbReference type="GO" id="GO:0015385">
    <property type="term" value="F:sodium:proton antiporter activity"/>
    <property type="evidence" value="ECO:0007669"/>
    <property type="project" value="UniProtKB-UniRule"/>
</dbReference>
<keyword evidence="8" id="KW-1185">Reference proteome</keyword>
<comment type="similarity">
    <text evidence="6">Belongs to the NhaA Na(+)/H(+) (TC 2.A.33) antiporter family.</text>
</comment>
<organism evidence="7 8">
    <name type="scientific">Hoylesella buccalis ATCC 35310</name>
    <dbReference type="NCBI Taxonomy" id="679190"/>
    <lineage>
        <taxon>Bacteria</taxon>
        <taxon>Pseudomonadati</taxon>
        <taxon>Bacteroidota</taxon>
        <taxon>Bacteroidia</taxon>
        <taxon>Bacteroidales</taxon>
        <taxon>Prevotellaceae</taxon>
        <taxon>Hoylesella</taxon>
    </lineage>
</organism>
<sequence>MNKKLTRKNIEMNKNQIATRINNKVLEPVRLFMGQEKSGGIVLAISVLLAMVLANTALGPSYHDFFQQTFGFLWNGDSYFNFTLHHWINDGLMSVFFFLVGLELKREFIAGELADLRNTVLPIGAAVGGMLIPAAIYLSLNAGTEEAVGWAIPMATDIAFALGVVSLLGSRVPSSVKVFLTTLAIVDDLGAVIVIALFYTSEISVLNVLLGLGFLLLMFVGNKLGVKNLFFYALLGIAGVWVCFLLSGVHATIAAVLAAMTIPADSEIDENAFLHRVRKLTRRFDKAESNDVRTLEKEQVEILAHIQKDTTTAIPPLQLIEHHLNPIVTFIVLPVFAFANAGVNLVDIDWSAVFATNITIGVALGLLLGKPLGVVGISWLLNKFGFAKTPADMSNRRLMGLGFLASIGFTMSMFVSTLAFQTEMMLTQAKIGIFMASILGGLIGYKLLKSSSNKN</sequence>
<feature type="transmembrane region" description="Helical" evidence="6">
    <location>
        <begin position="40"/>
        <end position="59"/>
    </location>
</feature>
<dbReference type="Pfam" id="PF06965">
    <property type="entry name" value="Na_H_antiport_1"/>
    <property type="match status" value="1"/>
</dbReference>
<comment type="function">
    <text evidence="6">Na(+)/H(+) antiporter that extrudes sodium in exchange for external protons.</text>
</comment>
<dbReference type="STRING" id="679190.HMPREF0650_1462"/>
<evidence type="ECO:0000313" key="8">
    <source>
        <dbReference type="Proteomes" id="UP000005283"/>
    </source>
</evidence>
<dbReference type="EMBL" id="ADEG01000046">
    <property type="protein sequence ID" value="EFA92225.1"/>
    <property type="molecule type" value="Genomic_DNA"/>
</dbReference>
<feature type="transmembrane region" description="Helical" evidence="6">
    <location>
        <begin position="178"/>
        <end position="199"/>
    </location>
</feature>
<feature type="transmembrane region" description="Helical" evidence="6">
    <location>
        <begin position="150"/>
        <end position="169"/>
    </location>
</feature>
<gene>
    <name evidence="6 7" type="primary">nhaA</name>
    <name evidence="7" type="ORF">HMPREF0650_1462</name>
</gene>
<comment type="caution">
    <text evidence="7">The sequence shown here is derived from an EMBL/GenBank/DDBJ whole genome shotgun (WGS) entry which is preliminary data.</text>
</comment>
<dbReference type="PANTHER" id="PTHR30341">
    <property type="entry name" value="SODIUM ION/PROTON ANTIPORTER NHAA-RELATED"/>
    <property type="match status" value="1"/>
</dbReference>
<feature type="transmembrane region" description="Helical" evidence="6">
    <location>
        <begin position="229"/>
        <end position="262"/>
    </location>
</feature>
<dbReference type="AlphaFoldDB" id="D1W5G5"/>
<evidence type="ECO:0000256" key="6">
    <source>
        <dbReference type="HAMAP-Rule" id="MF_01844"/>
    </source>
</evidence>
<keyword evidence="5 6" id="KW-0472">Membrane</keyword>
<dbReference type="InterPro" id="IPR023171">
    <property type="entry name" value="Na/H_antiporter_dom_sf"/>
</dbReference>
<dbReference type="Gene3D" id="1.20.1530.10">
    <property type="entry name" value="Na+/H+ antiporter like domain"/>
    <property type="match status" value="1"/>
</dbReference>
<feature type="transmembrane region" description="Helical" evidence="6">
    <location>
        <begin position="327"/>
        <end position="346"/>
    </location>
</feature>
<dbReference type="GO" id="GO:0005886">
    <property type="term" value="C:plasma membrane"/>
    <property type="evidence" value="ECO:0007669"/>
    <property type="project" value="UniProtKB-SubCell"/>
</dbReference>
<feature type="transmembrane region" description="Helical" evidence="6">
    <location>
        <begin position="205"/>
        <end position="222"/>
    </location>
</feature>
<feature type="transmembrane region" description="Helical" evidence="6">
    <location>
        <begin position="79"/>
        <end position="100"/>
    </location>
</feature>
<reference evidence="7 8" key="1">
    <citation type="submission" date="2009-12" db="EMBL/GenBank/DDBJ databases">
        <title>Genome Sequence of Prevotella buccalis ATCC 35310.</title>
        <authorList>
            <person name="Durkin A.S."/>
            <person name="Madupu R."/>
            <person name="Torralba M."/>
            <person name="Methe B."/>
            <person name="Sutton G."/>
            <person name="Strausberg R.L."/>
            <person name="Nelson K.E."/>
        </authorList>
    </citation>
    <scope>NUCLEOTIDE SEQUENCE [LARGE SCALE GENOMIC DNA]</scope>
    <source>
        <strain evidence="7 8">ATCC 35310</strain>
    </source>
</reference>
<evidence type="ECO:0000256" key="2">
    <source>
        <dbReference type="ARBA" id="ARBA00022475"/>
    </source>
</evidence>
<evidence type="ECO:0000313" key="7">
    <source>
        <dbReference type="EMBL" id="EFA92225.1"/>
    </source>
</evidence>
<keyword evidence="6" id="KW-0739">Sodium transport</keyword>
<name>D1W5G5_9BACT</name>
<dbReference type="InterPro" id="IPR004670">
    <property type="entry name" value="NhaA"/>
</dbReference>
<feature type="transmembrane region" description="Helical" evidence="6">
    <location>
        <begin position="120"/>
        <end position="138"/>
    </location>
</feature>
<keyword evidence="6" id="KW-0050">Antiport</keyword>
<dbReference type="NCBIfam" id="TIGR00773">
    <property type="entry name" value="NhaA"/>
    <property type="match status" value="1"/>
</dbReference>
<keyword evidence="6" id="KW-0813">Transport</keyword>
<keyword evidence="2 6" id="KW-1003">Cell membrane</keyword>
<feature type="transmembrane region" description="Helical" evidence="6">
    <location>
        <begin position="358"/>
        <end position="381"/>
    </location>
</feature>
<evidence type="ECO:0000256" key="5">
    <source>
        <dbReference type="ARBA" id="ARBA00023136"/>
    </source>
</evidence>
<feature type="transmembrane region" description="Helical" evidence="6">
    <location>
        <begin position="401"/>
        <end position="419"/>
    </location>
</feature>
<dbReference type="eggNOG" id="COG3004">
    <property type="taxonomic scope" value="Bacteria"/>
</dbReference>
<comment type="subcellular location">
    <subcellularLocation>
        <location evidence="1">Cell inner membrane</location>
        <topology evidence="1">Multi-pass membrane protein</topology>
    </subcellularLocation>
    <subcellularLocation>
        <location evidence="6">Cell membrane</location>
        <topology evidence="6">Multi-pass membrane protein</topology>
    </subcellularLocation>
</comment>
<keyword evidence="3 6" id="KW-0812">Transmembrane</keyword>
<protein>
    <recommendedName>
        <fullName evidence="6">Na(+)/H(+) antiporter NhaA</fullName>
    </recommendedName>
    <alternativeName>
        <fullName evidence="6">Sodium/proton antiporter NhaA</fullName>
    </alternativeName>
</protein>
<dbReference type="HAMAP" id="MF_01844">
    <property type="entry name" value="NhaA"/>
    <property type="match status" value="1"/>
</dbReference>
<keyword evidence="6" id="KW-0915">Sodium</keyword>
<evidence type="ECO:0000256" key="3">
    <source>
        <dbReference type="ARBA" id="ARBA00022692"/>
    </source>
</evidence>
<accession>D1W5G5</accession>
<keyword evidence="6" id="KW-0406">Ion transport</keyword>
<proteinExistence type="inferred from homology"/>
<evidence type="ECO:0000256" key="1">
    <source>
        <dbReference type="ARBA" id="ARBA00004429"/>
    </source>
</evidence>
<comment type="catalytic activity">
    <reaction evidence="6">
        <text>Na(+)(in) + 2 H(+)(out) = Na(+)(out) + 2 H(+)(in)</text>
        <dbReference type="Rhea" id="RHEA:29251"/>
        <dbReference type="ChEBI" id="CHEBI:15378"/>
        <dbReference type="ChEBI" id="CHEBI:29101"/>
    </reaction>
</comment>
<dbReference type="PANTHER" id="PTHR30341:SF0">
    <property type="entry name" value="NA(+)_H(+) ANTIPORTER NHAA"/>
    <property type="match status" value="1"/>
</dbReference>